<dbReference type="Proteomes" id="UP001480595">
    <property type="component" value="Unassembled WGS sequence"/>
</dbReference>
<organism evidence="2 3">
    <name type="scientific">Apiospora phragmitis</name>
    <dbReference type="NCBI Taxonomy" id="2905665"/>
    <lineage>
        <taxon>Eukaryota</taxon>
        <taxon>Fungi</taxon>
        <taxon>Dikarya</taxon>
        <taxon>Ascomycota</taxon>
        <taxon>Pezizomycotina</taxon>
        <taxon>Sordariomycetes</taxon>
        <taxon>Xylariomycetidae</taxon>
        <taxon>Amphisphaeriales</taxon>
        <taxon>Apiosporaceae</taxon>
        <taxon>Apiospora</taxon>
    </lineage>
</organism>
<dbReference type="Gene3D" id="1.10.287.370">
    <property type="match status" value="1"/>
</dbReference>
<dbReference type="InterPro" id="IPR009053">
    <property type="entry name" value="Prefoldin"/>
</dbReference>
<dbReference type="PANTHER" id="PTHR12674">
    <property type="entry name" value="PREFOLDIN SUBUNIT 5"/>
    <property type="match status" value="1"/>
</dbReference>
<comment type="similarity">
    <text evidence="1">Belongs to the prefoldin subunit alpha family.</text>
</comment>
<dbReference type="PANTHER" id="PTHR12674:SF2">
    <property type="entry name" value="PREFOLDIN SUBUNIT 5"/>
    <property type="match status" value="1"/>
</dbReference>
<protein>
    <submittedName>
        <fullName evidence="2">Prolyl-tRNA synthetase</fullName>
    </submittedName>
</protein>
<evidence type="ECO:0000313" key="3">
    <source>
        <dbReference type="Proteomes" id="UP001480595"/>
    </source>
</evidence>
<dbReference type="NCBIfam" id="TIGR00293">
    <property type="entry name" value="prefoldin subunit alpha"/>
    <property type="match status" value="1"/>
</dbReference>
<evidence type="ECO:0000313" key="2">
    <source>
        <dbReference type="EMBL" id="KAK8049088.1"/>
    </source>
</evidence>
<dbReference type="GeneID" id="92095290"/>
<gene>
    <name evidence="2" type="ORF">PG994_010818</name>
</gene>
<dbReference type="Pfam" id="PF02996">
    <property type="entry name" value="Prefoldin"/>
    <property type="match status" value="1"/>
</dbReference>
<dbReference type="EMBL" id="JAQQWL010000011">
    <property type="protein sequence ID" value="KAK8049088.1"/>
    <property type="molecule type" value="Genomic_DNA"/>
</dbReference>
<dbReference type="CDD" id="cd23157">
    <property type="entry name" value="Prefoldin_5"/>
    <property type="match status" value="1"/>
</dbReference>
<comment type="caution">
    <text evidence="2">The sequence shown here is derived from an EMBL/GenBank/DDBJ whole genome shotgun (WGS) entry which is preliminary data.</text>
</comment>
<sequence length="161" mass="17464">MSGQAGGGGETVNLDTLSVQQLSQVKKQLDEELEHLTSSFTQLHAAQSKFRECLRCVQQQDGKSSALQEGKQVLVPLTNSLYVKGSLSSASHVIVDVGTGFYVEKDVKSAAKFYEDKTNEIGANVKDLDSIIQGKTNNVRVIEEVLRQKMAAAPQQQAPQA</sequence>
<dbReference type="SUPFAM" id="SSF46579">
    <property type="entry name" value="Prefoldin"/>
    <property type="match status" value="1"/>
</dbReference>
<evidence type="ECO:0000256" key="1">
    <source>
        <dbReference type="ARBA" id="ARBA00010048"/>
    </source>
</evidence>
<reference evidence="2 3" key="1">
    <citation type="submission" date="2023-01" db="EMBL/GenBank/DDBJ databases">
        <title>Analysis of 21 Apiospora genomes using comparative genomics revels a genus with tremendous synthesis potential of carbohydrate active enzymes and secondary metabolites.</title>
        <authorList>
            <person name="Sorensen T."/>
        </authorList>
    </citation>
    <scope>NUCLEOTIDE SEQUENCE [LARGE SCALE GENOMIC DNA]</scope>
    <source>
        <strain evidence="2 3">CBS 135458</strain>
    </source>
</reference>
<accession>A0ABR1TR85</accession>
<dbReference type="InterPro" id="IPR004127">
    <property type="entry name" value="Prefoldin_subunit_alpha"/>
</dbReference>
<dbReference type="InterPro" id="IPR011599">
    <property type="entry name" value="PFD_alpha_archaea"/>
</dbReference>
<keyword evidence="3" id="KW-1185">Reference proteome</keyword>
<proteinExistence type="inferred from homology"/>
<dbReference type="RefSeq" id="XP_066711337.1">
    <property type="nucleotide sequence ID" value="XM_066862227.1"/>
</dbReference>
<name>A0ABR1TR85_9PEZI</name>